<dbReference type="EMBL" id="JANBPG010002277">
    <property type="protein sequence ID" value="KAJ1886364.1"/>
    <property type="molecule type" value="Genomic_DNA"/>
</dbReference>
<accession>A0ACC1I467</accession>
<comment type="caution">
    <text evidence="1">The sequence shown here is derived from an EMBL/GenBank/DDBJ whole genome shotgun (WGS) entry which is preliminary data.</text>
</comment>
<evidence type="ECO:0000313" key="2">
    <source>
        <dbReference type="Proteomes" id="UP001150581"/>
    </source>
</evidence>
<dbReference type="Proteomes" id="UP001150581">
    <property type="component" value="Unassembled WGS sequence"/>
</dbReference>
<name>A0ACC1I467_9FUNG</name>
<proteinExistence type="predicted"/>
<feature type="non-terminal residue" evidence="1">
    <location>
        <position position="684"/>
    </location>
</feature>
<protein>
    <submittedName>
        <fullName evidence="1">Vacuolar protein sorting/targeting protein PEP1</fullName>
    </submittedName>
</protein>
<evidence type="ECO:0000313" key="1">
    <source>
        <dbReference type="EMBL" id="KAJ1886364.1"/>
    </source>
</evidence>
<reference evidence="1" key="1">
    <citation type="submission" date="2022-07" db="EMBL/GenBank/DDBJ databases">
        <title>Phylogenomic reconstructions and comparative analyses of Kickxellomycotina fungi.</title>
        <authorList>
            <person name="Reynolds N.K."/>
            <person name="Stajich J.E."/>
            <person name="Barry K."/>
            <person name="Grigoriev I.V."/>
            <person name="Crous P."/>
            <person name="Smith M.E."/>
        </authorList>
    </citation>
    <scope>NUCLEOTIDE SEQUENCE</scope>
    <source>
        <strain evidence="1">Benny 63K</strain>
    </source>
</reference>
<sequence>MRLLSALSGRSNGARSTSPVFFLLVCFAALLADAKGKDPTLHHTYFKTPLSKLVYFKSPTTILGLDKTTNSGRVFRSADSGEHWGEIAAITKASRLYAHPHDPLTAYALSEGSEHWVTHDEGKTWSGFSTPGAPTTAPGERPLAFHAERAGWILFFAEKCKEETGGWWPFPRMVCHDEAYYTKDGFDQAAKDYKAGDRAGSAITALLGDGKPVAKCLWARQTKEFEAMAEAAIFCLEIVPESEAAENKRSLGRKRSLAGDIAGILDKQTPRSTVQLTASEDFFSTKRTVHFGSGNDGAGGDRAGGGVVAVSVVKNYVMAAISHAHSNEMDLFVSMDGHTWAESRLPLPPGAEEDAYTILESTAHSVLVDVQTSSAGALGTLFRSNSNGTYYTASLEHTHRAASGLVDVERVHGVEGVIIANQVANWEQIGRGIGGILHREKLELKSRISFNDGARWHFLQPPKKDLDGKAFGCSRDGWETGQCALHLHSVTSTRTPGRVFGSPSAAGVILAVGNVGSQLSPWRECDTFLSRDGGITWKMVHREAHHVQLADSGSVLVLANDEVPTDVLAYSLDSGDTWTNAALDQKMRVSALFIDDDGLSPVVLAVGTAREGAHNHEQVVVSVDFAKSLSRQCSLDPKDPKAGKDTELFVMSSHDDDDCIMGHRSEHIRRKPSADCFMRLDQVL</sequence>
<organism evidence="1 2">
    <name type="scientific">Kickxella alabastrina</name>
    <dbReference type="NCBI Taxonomy" id="61397"/>
    <lineage>
        <taxon>Eukaryota</taxon>
        <taxon>Fungi</taxon>
        <taxon>Fungi incertae sedis</taxon>
        <taxon>Zoopagomycota</taxon>
        <taxon>Kickxellomycotina</taxon>
        <taxon>Kickxellomycetes</taxon>
        <taxon>Kickxellales</taxon>
        <taxon>Kickxellaceae</taxon>
        <taxon>Kickxella</taxon>
    </lineage>
</organism>
<gene>
    <name evidence="1" type="primary">VPS10_2</name>
    <name evidence="1" type="ORF">LPJ66_009665</name>
</gene>
<keyword evidence="2" id="KW-1185">Reference proteome</keyword>